<dbReference type="VEuPathDB" id="TrichDB:TRFO_40005"/>
<sequence length="367" mass="42590">MKFQIKPVNFDIQGKKSFLTEMEQFGEVYKIKFSQEAIFVYFFNSESALDLMGKKAHGEIFQDLNVSFDLVSCLTIFNFQFDIKFPEVEEYLKNGKIDFLYIKENYRIINLWPSYNIIIRNEEKNKCLQYVKNTPNKITQPFIMPTYDFDSIKHKFASFLNTNTAEISMDEEDSIQNNIGFFPKIVMFQKNPETQKIYISFEDDQSLDVFLQMYSQSAHIFDPKSQNPVLSSPNRQRLNIIYKNAQQTLNNPSESNKDPYNVKSNQSKIPSEQCDQRTTQQNPPENKSKVAINKQTAIEKHSNNQIRHQETNNHTGIHEKIFVQSAKGGLLFTPPNASSKLTFTPPGGKPPTSIRTTILNPHDYNRK</sequence>
<dbReference type="AlphaFoldDB" id="A0A1J4J916"/>
<organism evidence="2 3">
    <name type="scientific">Tritrichomonas foetus</name>
    <dbReference type="NCBI Taxonomy" id="1144522"/>
    <lineage>
        <taxon>Eukaryota</taxon>
        <taxon>Metamonada</taxon>
        <taxon>Parabasalia</taxon>
        <taxon>Tritrichomonadida</taxon>
        <taxon>Tritrichomonadidae</taxon>
        <taxon>Tritrichomonas</taxon>
    </lineage>
</organism>
<dbReference type="GeneID" id="94847662"/>
<evidence type="ECO:0000313" key="3">
    <source>
        <dbReference type="Proteomes" id="UP000179807"/>
    </source>
</evidence>
<evidence type="ECO:0000313" key="2">
    <source>
        <dbReference type="EMBL" id="OHS93716.1"/>
    </source>
</evidence>
<accession>A0A1J4J916</accession>
<reference evidence="2" key="1">
    <citation type="submission" date="2016-10" db="EMBL/GenBank/DDBJ databases">
        <authorList>
            <person name="Benchimol M."/>
            <person name="Almeida L.G."/>
            <person name="Vasconcelos A.T."/>
            <person name="Perreira-Neves A."/>
            <person name="Rosa I.A."/>
            <person name="Tasca T."/>
            <person name="Bogo M.R."/>
            <person name="de Souza W."/>
        </authorList>
    </citation>
    <scope>NUCLEOTIDE SEQUENCE [LARGE SCALE GENOMIC DNA]</scope>
    <source>
        <strain evidence="2">K</strain>
    </source>
</reference>
<feature type="region of interest" description="Disordered" evidence="1">
    <location>
        <begin position="337"/>
        <end position="367"/>
    </location>
</feature>
<evidence type="ECO:0000256" key="1">
    <source>
        <dbReference type="SAM" id="MobiDB-lite"/>
    </source>
</evidence>
<dbReference type="RefSeq" id="XP_068346853.1">
    <property type="nucleotide sequence ID" value="XM_068512958.1"/>
</dbReference>
<dbReference type="Proteomes" id="UP000179807">
    <property type="component" value="Unassembled WGS sequence"/>
</dbReference>
<gene>
    <name evidence="2" type="ORF">TRFO_40005</name>
</gene>
<dbReference type="EMBL" id="MLAK01001375">
    <property type="protein sequence ID" value="OHS93716.1"/>
    <property type="molecule type" value="Genomic_DNA"/>
</dbReference>
<keyword evidence="3" id="KW-1185">Reference proteome</keyword>
<proteinExistence type="predicted"/>
<protein>
    <submittedName>
        <fullName evidence="2">Uncharacterized protein</fullName>
    </submittedName>
</protein>
<feature type="region of interest" description="Disordered" evidence="1">
    <location>
        <begin position="246"/>
        <end position="289"/>
    </location>
</feature>
<feature type="compositionally biased region" description="Polar residues" evidence="1">
    <location>
        <begin position="276"/>
        <end position="285"/>
    </location>
</feature>
<comment type="caution">
    <text evidence="2">The sequence shown here is derived from an EMBL/GenBank/DDBJ whole genome shotgun (WGS) entry which is preliminary data.</text>
</comment>
<name>A0A1J4J916_9EUKA</name>